<keyword evidence="4" id="KW-0808">Transferase</keyword>
<dbReference type="Pfam" id="PF13847">
    <property type="entry name" value="Methyltransf_31"/>
    <property type="match status" value="1"/>
</dbReference>
<evidence type="ECO:0000259" key="2">
    <source>
        <dbReference type="Pfam" id="PF13847"/>
    </source>
</evidence>
<dbReference type="SUPFAM" id="SSF53335">
    <property type="entry name" value="S-adenosyl-L-methionine-dependent methyltransferases"/>
    <property type="match status" value="1"/>
</dbReference>
<feature type="domain" description="Methyltransferase regulatory" evidence="1">
    <location>
        <begin position="228"/>
        <end position="312"/>
    </location>
</feature>
<dbReference type="Pfam" id="PF10119">
    <property type="entry name" value="MethyTransf_Reg"/>
    <property type="match status" value="1"/>
</dbReference>
<dbReference type="GO" id="GO:0008168">
    <property type="term" value="F:methyltransferase activity"/>
    <property type="evidence" value="ECO:0007669"/>
    <property type="project" value="UniProtKB-KW"/>
</dbReference>
<dbReference type="EMBL" id="CACRUF010000003">
    <property type="protein sequence ID" value="VYT62481.1"/>
    <property type="molecule type" value="Genomic_DNA"/>
</dbReference>
<gene>
    <name evidence="4" type="ORF">VDLFYP95_00300</name>
</gene>
<dbReference type="AlphaFoldDB" id="A0A6N2Y6V0"/>
<feature type="domain" description="Methyltransferase" evidence="2">
    <location>
        <begin position="52"/>
        <end position="160"/>
    </location>
</feature>
<reference evidence="4" key="1">
    <citation type="submission" date="2019-11" db="EMBL/GenBank/DDBJ databases">
        <authorList>
            <person name="Feng L."/>
        </authorList>
    </citation>
    <scope>NUCLEOTIDE SEQUENCE</scope>
    <source>
        <strain evidence="4">VdisparLFYP95</strain>
    </source>
</reference>
<dbReference type="PANTHER" id="PTHR43667">
    <property type="entry name" value="CYCLOPROPANE-FATTY-ACYL-PHOSPHOLIPID SYNTHASE"/>
    <property type="match status" value="1"/>
</dbReference>
<evidence type="ECO:0000259" key="3">
    <source>
        <dbReference type="Pfam" id="PF26433"/>
    </source>
</evidence>
<dbReference type="RefSeq" id="WP_156718890.1">
    <property type="nucleotide sequence ID" value="NZ_CACRUF010000003.1"/>
</dbReference>
<dbReference type="PANTHER" id="PTHR43667:SF2">
    <property type="entry name" value="FATTY ACID C-METHYL TRANSFERASE"/>
    <property type="match status" value="1"/>
</dbReference>
<dbReference type="InterPro" id="IPR018773">
    <property type="entry name" value="MeTrfase_reg_dom_prd"/>
</dbReference>
<dbReference type="Pfam" id="PF26433">
    <property type="entry name" value="WH_HI_0096"/>
    <property type="match status" value="1"/>
</dbReference>
<dbReference type="InterPro" id="IPR025714">
    <property type="entry name" value="Methyltranfer_dom"/>
</dbReference>
<proteinExistence type="predicted"/>
<dbReference type="InterPro" id="IPR058854">
    <property type="entry name" value="HI_0096-like_WHD"/>
</dbReference>
<dbReference type="Gene3D" id="3.40.50.150">
    <property type="entry name" value="Vaccinia Virus protein VP39"/>
    <property type="match status" value="1"/>
</dbReference>
<name>A0A6N2Y6V0_9FIRM</name>
<dbReference type="InterPro" id="IPR050723">
    <property type="entry name" value="CFA/CMAS"/>
</dbReference>
<dbReference type="GO" id="GO:0032259">
    <property type="term" value="P:methylation"/>
    <property type="evidence" value="ECO:0007669"/>
    <property type="project" value="UniProtKB-KW"/>
</dbReference>
<protein>
    <submittedName>
        <fullName evidence="4">tRNA (Guanine-N(7)-)-methyltransferase</fullName>
    </submittedName>
</protein>
<sequence>MAKDNQQIATDDMQQTIYKELGYKSYPFPFTTPAYLEAYGTLVGLKPPTAKTARVLELGATYGGNIISQAMHNPEATFVGIELSQDQVEKGNKIISDAKLDNVSLLQGDILNFDESLGNFDYIIAHGFYSWISDEMKDKLLDIISHHLADNGIAYVSYNTYPGWHTMEEVRQLMLFANRGYDELTHKEKVLRGKTVGSLVGAQILNYDNLKERNSKFLGALRSVMQKDDYYVGHDHLEPHNDPCYFYQFNDHLKAHNLTYVCDADLTLSMVRTYDDSIADKLEKLAPNSQADQEQYLDFMLDTTFRKSIICKESAAKDISYDVANPDKVNTVPVRSIVNSFVFQILFDEEALEMFENELVRDTFKALIKDGGTFNMIEALAILKAAHDAANASEDDLEPAVCSLYKAIVEHMVRGGIRFYKTFPDKQEYMEGLSYVPARFTNFVKAIADGGSEYIYGANMFNDAIGDISEEDLLFMELLNKPKAKSTMIKKIKDSLFNADKAQTGKHQNAMAEAFYNELTKRMEQLGFIRSKKNNGLS</sequence>
<keyword evidence="4" id="KW-0489">Methyltransferase</keyword>
<feature type="domain" description="HI-0096-like winged helix" evidence="3">
    <location>
        <begin position="433"/>
        <end position="505"/>
    </location>
</feature>
<evidence type="ECO:0000259" key="1">
    <source>
        <dbReference type="Pfam" id="PF10119"/>
    </source>
</evidence>
<dbReference type="CDD" id="cd02440">
    <property type="entry name" value="AdoMet_MTases"/>
    <property type="match status" value="1"/>
</dbReference>
<dbReference type="InterPro" id="IPR029063">
    <property type="entry name" value="SAM-dependent_MTases_sf"/>
</dbReference>
<evidence type="ECO:0000313" key="4">
    <source>
        <dbReference type="EMBL" id="VYT62481.1"/>
    </source>
</evidence>
<organism evidence="4">
    <name type="scientific">Veillonella dispar</name>
    <dbReference type="NCBI Taxonomy" id="39778"/>
    <lineage>
        <taxon>Bacteria</taxon>
        <taxon>Bacillati</taxon>
        <taxon>Bacillota</taxon>
        <taxon>Negativicutes</taxon>
        <taxon>Veillonellales</taxon>
        <taxon>Veillonellaceae</taxon>
        <taxon>Veillonella</taxon>
    </lineage>
</organism>
<accession>A0A6N2Y6V0</accession>